<proteinExistence type="predicted"/>
<comment type="caution">
    <text evidence="1">The sequence shown here is derived from an EMBL/GenBank/DDBJ whole genome shotgun (WGS) entry which is preliminary data.</text>
</comment>
<dbReference type="AlphaFoldDB" id="A0A1F7W869"/>
<gene>
    <name evidence="1" type="ORF">A2304_04345</name>
</gene>
<dbReference type="EMBL" id="MGFE01000019">
    <property type="protein sequence ID" value="OGL98568.1"/>
    <property type="molecule type" value="Genomic_DNA"/>
</dbReference>
<organism evidence="1 2">
    <name type="scientific">Candidatus Uhrbacteria bacterium RIFOXYB2_FULL_57_15</name>
    <dbReference type="NCBI Taxonomy" id="1802422"/>
    <lineage>
        <taxon>Bacteria</taxon>
        <taxon>Candidatus Uhriibacteriota</taxon>
    </lineage>
</organism>
<protein>
    <submittedName>
        <fullName evidence="1">Uncharacterized protein</fullName>
    </submittedName>
</protein>
<reference evidence="1 2" key="1">
    <citation type="journal article" date="2016" name="Nat. Commun.">
        <title>Thousands of microbial genomes shed light on interconnected biogeochemical processes in an aquifer system.</title>
        <authorList>
            <person name="Anantharaman K."/>
            <person name="Brown C.T."/>
            <person name="Hug L.A."/>
            <person name="Sharon I."/>
            <person name="Castelle C.J."/>
            <person name="Probst A.J."/>
            <person name="Thomas B.C."/>
            <person name="Singh A."/>
            <person name="Wilkins M.J."/>
            <person name="Karaoz U."/>
            <person name="Brodie E.L."/>
            <person name="Williams K.H."/>
            <person name="Hubbard S.S."/>
            <person name="Banfield J.F."/>
        </authorList>
    </citation>
    <scope>NUCLEOTIDE SEQUENCE [LARGE SCALE GENOMIC DNA]</scope>
</reference>
<dbReference type="Proteomes" id="UP000176501">
    <property type="component" value="Unassembled WGS sequence"/>
</dbReference>
<sequence length="146" mass="14975">MSEYQDQASVFVTTSVGYLVTLDDGTMLPPGIAHGLAVLVPVRNGWGCMGEIGVTTGFSDLRPAVQLIAGPSKRIAPDFALEASVLYKFVPAYDGAASPTHVLGGSVATVFPIAIGSVSFPTGIGVNLATGDAVLAVNIKLSVRMP</sequence>
<accession>A0A1F7W869</accession>
<evidence type="ECO:0000313" key="1">
    <source>
        <dbReference type="EMBL" id="OGL98568.1"/>
    </source>
</evidence>
<evidence type="ECO:0000313" key="2">
    <source>
        <dbReference type="Proteomes" id="UP000176501"/>
    </source>
</evidence>
<name>A0A1F7W869_9BACT</name>